<evidence type="ECO:0000259" key="6">
    <source>
        <dbReference type="PROSITE" id="PS50110"/>
    </source>
</evidence>
<dbReference type="SMART" id="SM00448">
    <property type="entry name" value="REC"/>
    <property type="match status" value="1"/>
</dbReference>
<organism evidence="7 8">
    <name type="scientific">Aurantimonas manganoxydans (strain ATCC BAA-1229 / DSM 21871 / SI85-9A1)</name>
    <dbReference type="NCBI Taxonomy" id="287752"/>
    <lineage>
        <taxon>Bacteria</taxon>
        <taxon>Pseudomonadati</taxon>
        <taxon>Pseudomonadota</taxon>
        <taxon>Alphaproteobacteria</taxon>
        <taxon>Hyphomicrobiales</taxon>
        <taxon>Aurantimonadaceae</taxon>
        <taxon>Aurantimonas</taxon>
    </lineage>
</organism>
<feature type="domain" description="Response regulatory" evidence="6">
    <location>
        <begin position="2"/>
        <end position="118"/>
    </location>
</feature>
<dbReference type="InterPro" id="IPR051015">
    <property type="entry name" value="EvgA-like"/>
</dbReference>
<dbReference type="PROSITE" id="PS50110">
    <property type="entry name" value="RESPONSE_REGULATORY"/>
    <property type="match status" value="1"/>
</dbReference>
<dbReference type="PANTHER" id="PTHR45566">
    <property type="entry name" value="HTH-TYPE TRANSCRIPTIONAL REGULATOR YHJB-RELATED"/>
    <property type="match status" value="1"/>
</dbReference>
<evidence type="ECO:0000256" key="3">
    <source>
        <dbReference type="PROSITE-ProRule" id="PRU00169"/>
    </source>
</evidence>
<accession>Q1YMP2</accession>
<reference evidence="7 8" key="1">
    <citation type="journal article" date="2008" name="Appl. Environ. Microbiol.">
        <title>Genomic insights into Mn(II) oxidation by the marine alphaproteobacterium Aurantimonas sp. strain SI85-9A1.</title>
        <authorList>
            <person name="Dick G.J."/>
            <person name="Podell S."/>
            <person name="Johnson H.A."/>
            <person name="Rivera-Espinoza Y."/>
            <person name="Bernier-Latmani R."/>
            <person name="McCarthy J.K."/>
            <person name="Torpey J.W."/>
            <person name="Clement B.G."/>
            <person name="Gaasterland T."/>
            <person name="Tebo B.M."/>
        </authorList>
    </citation>
    <scope>NUCLEOTIDE SEQUENCE [LARGE SCALE GENOMIC DNA]</scope>
    <source>
        <strain evidence="7 8">SI85-9A1</strain>
    </source>
</reference>
<dbReference type="Pfam" id="PF00196">
    <property type="entry name" value="GerE"/>
    <property type="match status" value="1"/>
</dbReference>
<dbReference type="PROSITE" id="PS50043">
    <property type="entry name" value="HTH_LUXR_2"/>
    <property type="match status" value="1"/>
</dbReference>
<dbReference type="InterPro" id="IPR016032">
    <property type="entry name" value="Sig_transdc_resp-reg_C-effctor"/>
</dbReference>
<dbReference type="SUPFAM" id="SSF46894">
    <property type="entry name" value="C-terminal effector domain of the bipartite response regulators"/>
    <property type="match status" value="1"/>
</dbReference>
<evidence type="ECO:0000256" key="4">
    <source>
        <dbReference type="SAM" id="MobiDB-lite"/>
    </source>
</evidence>
<protein>
    <submittedName>
        <fullName evidence="7">Two component response regulator</fullName>
    </submittedName>
</protein>
<dbReference type="InterPro" id="IPR000792">
    <property type="entry name" value="Tscrpt_reg_LuxR_C"/>
</dbReference>
<dbReference type="GO" id="GO:0000160">
    <property type="term" value="P:phosphorelay signal transduction system"/>
    <property type="evidence" value="ECO:0007669"/>
    <property type="project" value="InterPro"/>
</dbReference>
<name>Q1YMP2_AURMS</name>
<keyword evidence="2" id="KW-0238">DNA-binding</keyword>
<dbReference type="Gene3D" id="3.40.50.2300">
    <property type="match status" value="1"/>
</dbReference>
<feature type="modified residue" description="4-aspartylphosphate" evidence="3">
    <location>
        <position position="53"/>
    </location>
</feature>
<dbReference type="BioCyc" id="AURANTIMONAS:SI859A1_02154-MONOMER"/>
<dbReference type="InterPro" id="IPR001789">
    <property type="entry name" value="Sig_transdc_resp-reg_receiver"/>
</dbReference>
<dbReference type="SMART" id="SM00421">
    <property type="entry name" value="HTH_LUXR"/>
    <property type="match status" value="1"/>
</dbReference>
<dbReference type="AlphaFoldDB" id="Q1YMP2"/>
<evidence type="ECO:0000256" key="2">
    <source>
        <dbReference type="ARBA" id="ARBA00023125"/>
    </source>
</evidence>
<keyword evidence="8" id="KW-1185">Reference proteome</keyword>
<proteinExistence type="predicted"/>
<feature type="region of interest" description="Disordered" evidence="4">
    <location>
        <begin position="210"/>
        <end position="250"/>
    </location>
</feature>
<sequence length="250" mass="26541">MKLVVADGHALFRAGLRYLLQELADVVEVHEAATADELWQLLSAGSYDLILVDHLLGGLEHGSEIGNIRRRTGGAPVAVVSGKDEPAMIRAALDDGAAGFIPKDSSPRLMIQALNLILAGGFYLPPTILSLLPRVRAGERPDPQRVSLTARQAEVWNHLAKGASNKQIARSLGLSEGAVKAHVAGLLRLLGARNRTEALVRAGAVGWTSGDAPWQHRGDRDETNGVDGAARPDRRLGSDAEPEGSNVGQD</sequence>
<dbReference type="InterPro" id="IPR011006">
    <property type="entry name" value="CheY-like_superfamily"/>
</dbReference>
<feature type="domain" description="HTH luxR-type" evidence="5">
    <location>
        <begin position="141"/>
        <end position="206"/>
    </location>
</feature>
<evidence type="ECO:0000313" key="8">
    <source>
        <dbReference type="Proteomes" id="UP000000321"/>
    </source>
</evidence>
<dbReference type="SUPFAM" id="SSF52172">
    <property type="entry name" value="CheY-like"/>
    <property type="match status" value="1"/>
</dbReference>
<evidence type="ECO:0000259" key="5">
    <source>
        <dbReference type="PROSITE" id="PS50043"/>
    </source>
</evidence>
<dbReference type="Proteomes" id="UP000000321">
    <property type="component" value="Unassembled WGS sequence"/>
</dbReference>
<dbReference type="PRINTS" id="PR00038">
    <property type="entry name" value="HTHLUXR"/>
</dbReference>
<evidence type="ECO:0000313" key="7">
    <source>
        <dbReference type="EMBL" id="EAS51339.1"/>
    </source>
</evidence>
<dbReference type="GO" id="GO:0006355">
    <property type="term" value="P:regulation of DNA-templated transcription"/>
    <property type="evidence" value="ECO:0007669"/>
    <property type="project" value="InterPro"/>
</dbReference>
<dbReference type="Pfam" id="PF00072">
    <property type="entry name" value="Response_reg"/>
    <property type="match status" value="1"/>
</dbReference>
<dbReference type="CDD" id="cd06170">
    <property type="entry name" value="LuxR_C_like"/>
    <property type="match status" value="1"/>
</dbReference>
<evidence type="ECO:0000256" key="1">
    <source>
        <dbReference type="ARBA" id="ARBA00022553"/>
    </source>
</evidence>
<dbReference type="InterPro" id="IPR058245">
    <property type="entry name" value="NreC/VraR/RcsB-like_REC"/>
</dbReference>
<dbReference type="CDD" id="cd17535">
    <property type="entry name" value="REC_NarL-like"/>
    <property type="match status" value="1"/>
</dbReference>
<dbReference type="GO" id="GO:0003677">
    <property type="term" value="F:DNA binding"/>
    <property type="evidence" value="ECO:0007669"/>
    <property type="project" value="UniProtKB-KW"/>
</dbReference>
<keyword evidence="1 3" id="KW-0597">Phosphoprotein</keyword>
<dbReference type="HOGENOM" id="CLU_000445_90_0_5"/>
<comment type="caution">
    <text evidence="7">The sequence shown here is derived from an EMBL/GenBank/DDBJ whole genome shotgun (WGS) entry which is preliminary data.</text>
</comment>
<dbReference type="EMBL" id="AAPJ01000001">
    <property type="protein sequence ID" value="EAS51339.1"/>
    <property type="molecule type" value="Genomic_DNA"/>
</dbReference>
<feature type="compositionally biased region" description="Basic and acidic residues" evidence="4">
    <location>
        <begin position="214"/>
        <end position="223"/>
    </location>
</feature>
<gene>
    <name evidence="7" type="ORF">SI859A1_02154</name>
</gene>
<dbReference type="PANTHER" id="PTHR45566:SF2">
    <property type="entry name" value="NARL SUBFAMILY"/>
    <property type="match status" value="1"/>
</dbReference>